<reference evidence="2" key="1">
    <citation type="submission" date="2022-03" db="EMBL/GenBank/DDBJ databases">
        <authorList>
            <person name="Tunstrom K."/>
        </authorList>
    </citation>
    <scope>NUCLEOTIDE SEQUENCE</scope>
</reference>
<proteinExistence type="predicted"/>
<keyword evidence="3" id="KW-1185">Reference proteome</keyword>
<evidence type="ECO:0000313" key="2">
    <source>
        <dbReference type="EMBL" id="CAH2098574.1"/>
    </source>
</evidence>
<protein>
    <submittedName>
        <fullName evidence="2">Uncharacterized protein</fullName>
    </submittedName>
</protein>
<comment type="caution">
    <text evidence="2">The sequence shown here is derived from an EMBL/GenBank/DDBJ whole genome shotgun (WGS) entry which is preliminary data.</text>
</comment>
<evidence type="ECO:0000256" key="1">
    <source>
        <dbReference type="SAM" id="MobiDB-lite"/>
    </source>
</evidence>
<evidence type="ECO:0000313" key="3">
    <source>
        <dbReference type="Proteomes" id="UP001153954"/>
    </source>
</evidence>
<dbReference type="EMBL" id="CAKOGL010000020">
    <property type="protein sequence ID" value="CAH2098574.1"/>
    <property type="molecule type" value="Genomic_DNA"/>
</dbReference>
<name>A0AAU9ULQ2_EUPED</name>
<accession>A0AAU9ULQ2</accession>
<feature type="region of interest" description="Disordered" evidence="1">
    <location>
        <begin position="116"/>
        <end position="135"/>
    </location>
</feature>
<sequence>MVYNESQNNCSLFFDYYSSPNQVFTIRLFNYLLQNLLILISKSYSPKWYPDEEQLDEEKDKNLYFSKKMESRTNESLTATAAIDQQQNLQDVLFLQIRKLSIEVAELRARSSYQNFRRNRSRSHNNNPRYKSRDNTPSSACYYHLRFGAQARNCRSPCSFEKKSEN</sequence>
<organism evidence="2 3">
    <name type="scientific">Euphydryas editha</name>
    <name type="common">Edith's checkerspot</name>
    <dbReference type="NCBI Taxonomy" id="104508"/>
    <lineage>
        <taxon>Eukaryota</taxon>
        <taxon>Metazoa</taxon>
        <taxon>Ecdysozoa</taxon>
        <taxon>Arthropoda</taxon>
        <taxon>Hexapoda</taxon>
        <taxon>Insecta</taxon>
        <taxon>Pterygota</taxon>
        <taxon>Neoptera</taxon>
        <taxon>Endopterygota</taxon>
        <taxon>Lepidoptera</taxon>
        <taxon>Glossata</taxon>
        <taxon>Ditrysia</taxon>
        <taxon>Papilionoidea</taxon>
        <taxon>Nymphalidae</taxon>
        <taxon>Nymphalinae</taxon>
        <taxon>Euphydryas</taxon>
    </lineage>
</organism>
<dbReference type="Proteomes" id="UP001153954">
    <property type="component" value="Unassembled WGS sequence"/>
</dbReference>
<dbReference type="AlphaFoldDB" id="A0AAU9ULQ2"/>
<gene>
    <name evidence="2" type="ORF">EEDITHA_LOCUS13676</name>
</gene>